<name>A0A941EAY4_9ACTN</name>
<feature type="region of interest" description="Disordered" evidence="1">
    <location>
        <begin position="100"/>
        <end position="121"/>
    </location>
</feature>
<evidence type="ECO:0000256" key="1">
    <source>
        <dbReference type="SAM" id="MobiDB-lite"/>
    </source>
</evidence>
<dbReference type="EMBL" id="JAGSOH010000044">
    <property type="protein sequence ID" value="MBR7827882.1"/>
    <property type="molecule type" value="Genomic_DNA"/>
</dbReference>
<reference evidence="2" key="1">
    <citation type="submission" date="2021-04" db="EMBL/GenBank/DDBJ databases">
        <title>Genome based classification of Actinospica acidithermotolerans sp. nov., an actinobacterium isolated from an Indonesian hot spring.</title>
        <authorList>
            <person name="Kusuma A.B."/>
            <person name="Putra K.E."/>
            <person name="Nafisah S."/>
            <person name="Loh J."/>
            <person name="Nouioui I."/>
            <person name="Goodfellow M."/>
        </authorList>
    </citation>
    <scope>NUCLEOTIDE SEQUENCE</scope>
    <source>
        <strain evidence="2">MGRD01-02</strain>
    </source>
</reference>
<evidence type="ECO:0000313" key="2">
    <source>
        <dbReference type="EMBL" id="MBR7827882.1"/>
    </source>
</evidence>
<dbReference type="RefSeq" id="WP_212519024.1">
    <property type="nucleotide sequence ID" value="NZ_JAGSOH010000044.1"/>
</dbReference>
<protein>
    <submittedName>
        <fullName evidence="2">Uncharacterized protein</fullName>
    </submittedName>
</protein>
<dbReference type="Proteomes" id="UP000676325">
    <property type="component" value="Unassembled WGS sequence"/>
</dbReference>
<dbReference type="Gene3D" id="1.10.287.1060">
    <property type="entry name" value="ESAT-6-like"/>
    <property type="match status" value="1"/>
</dbReference>
<proteinExistence type="predicted"/>
<comment type="caution">
    <text evidence="2">The sequence shown here is derived from an EMBL/GenBank/DDBJ whole genome shotgun (WGS) entry which is preliminary data.</text>
</comment>
<gene>
    <name evidence="2" type="ORF">KDK95_16305</name>
</gene>
<sequence length="121" mass="12778">MADEVQIDPELVTSVYNTCVNAVNSELAPDMASLQAVVQSLLSPAGGLYMQDTSAALEQEFTDFSANMQNLFNQILSFATTFQNIAGSLMNSDANMASQISSQTAAASTTARTPAMSSPRT</sequence>
<keyword evidence="3" id="KW-1185">Reference proteome</keyword>
<organism evidence="2 3">
    <name type="scientific">Actinospica acidithermotolerans</name>
    <dbReference type="NCBI Taxonomy" id="2828514"/>
    <lineage>
        <taxon>Bacteria</taxon>
        <taxon>Bacillati</taxon>
        <taxon>Actinomycetota</taxon>
        <taxon>Actinomycetes</taxon>
        <taxon>Catenulisporales</taxon>
        <taxon>Actinospicaceae</taxon>
        <taxon>Actinospica</taxon>
    </lineage>
</organism>
<evidence type="ECO:0000313" key="3">
    <source>
        <dbReference type="Proteomes" id="UP000676325"/>
    </source>
</evidence>
<accession>A0A941EAY4</accession>
<dbReference type="AlphaFoldDB" id="A0A941EAY4"/>